<dbReference type="Pfam" id="PF05016">
    <property type="entry name" value="ParE_toxin"/>
    <property type="match status" value="1"/>
</dbReference>
<dbReference type="Gene3D" id="3.30.2310.20">
    <property type="entry name" value="RelE-like"/>
    <property type="match status" value="1"/>
</dbReference>
<name>A0ABX5KIR2_9BURK</name>
<gene>
    <name evidence="2" type="ORF">C7402_11497</name>
</gene>
<reference evidence="2 3" key="1">
    <citation type="submission" date="2018-05" db="EMBL/GenBank/DDBJ databases">
        <title>Genomic Encyclopedia of Type Strains, Phase IV (KMG-V): Genome sequencing to study the core and pangenomes of soil and plant-associated prokaryotes.</title>
        <authorList>
            <person name="Whitman W."/>
        </authorList>
    </citation>
    <scope>NUCLEOTIDE SEQUENCE [LARGE SCALE GENOMIC DNA]</scope>
    <source>
        <strain evidence="2 3">SCZa-39</strain>
    </source>
</reference>
<accession>A0ABX5KIR2</accession>
<proteinExistence type="predicted"/>
<evidence type="ECO:0000313" key="3">
    <source>
        <dbReference type="Proteomes" id="UP000245712"/>
    </source>
</evidence>
<keyword evidence="3" id="KW-1185">Reference proteome</keyword>
<dbReference type="InterPro" id="IPR007712">
    <property type="entry name" value="RelE/ParE_toxin"/>
</dbReference>
<protein>
    <submittedName>
        <fullName evidence="2">Plasmid stabilization system protein ParE</fullName>
    </submittedName>
</protein>
<dbReference type="InterPro" id="IPR035093">
    <property type="entry name" value="RelE/ParE_toxin_dom_sf"/>
</dbReference>
<organism evidence="2 3">
    <name type="scientific">Paraburkholderia unamae</name>
    <dbReference type="NCBI Taxonomy" id="219649"/>
    <lineage>
        <taxon>Bacteria</taxon>
        <taxon>Pseudomonadati</taxon>
        <taxon>Pseudomonadota</taxon>
        <taxon>Betaproteobacteria</taxon>
        <taxon>Burkholderiales</taxon>
        <taxon>Burkholderiaceae</taxon>
        <taxon>Paraburkholderia</taxon>
    </lineage>
</organism>
<sequence length="113" mass="12968">MSFRVRYTRGARDDLKRLYGFLLEYDVEAAARALDAIRRATELLASFPFTCRKVDDANPFLRELVISFGNAGYVALFEIEGAKRDETLAPAPHDTVQYVTILAVRHQREDDYH</sequence>
<evidence type="ECO:0000256" key="1">
    <source>
        <dbReference type="ARBA" id="ARBA00022649"/>
    </source>
</evidence>
<evidence type="ECO:0000313" key="2">
    <source>
        <dbReference type="EMBL" id="PVX77868.1"/>
    </source>
</evidence>
<dbReference type="EMBL" id="QEOB01000014">
    <property type="protein sequence ID" value="PVX77868.1"/>
    <property type="molecule type" value="Genomic_DNA"/>
</dbReference>
<dbReference type="RefSeq" id="WP_116612872.1">
    <property type="nucleotide sequence ID" value="NZ_CAJZAT010000161.1"/>
</dbReference>
<keyword evidence="1" id="KW-1277">Toxin-antitoxin system</keyword>
<comment type="caution">
    <text evidence="2">The sequence shown here is derived from an EMBL/GenBank/DDBJ whole genome shotgun (WGS) entry which is preliminary data.</text>
</comment>
<dbReference type="Proteomes" id="UP000245712">
    <property type="component" value="Unassembled WGS sequence"/>
</dbReference>